<dbReference type="InterPro" id="IPR041705">
    <property type="entry name" value="PIN_Sll0205"/>
</dbReference>
<keyword evidence="7" id="KW-1185">Reference proteome</keyword>
<sequence>MLLLDSQTAIWAMSDSPRLGAAAKQLITDTASAHISVASVWELTIKSMLGKLKIPVDFAAQAAAQGFEPLDISADDAEGLREFPELSRHDPFDRLIVSQAYQHRLTLLTADGVLLGLGRDFIVDSRK</sequence>
<keyword evidence="1" id="KW-0540">Nuclease</keyword>
<evidence type="ECO:0000256" key="3">
    <source>
        <dbReference type="ARBA" id="ARBA00022801"/>
    </source>
</evidence>
<dbReference type="GO" id="GO:0046872">
    <property type="term" value="F:metal ion binding"/>
    <property type="evidence" value="ECO:0007669"/>
    <property type="project" value="UniProtKB-KW"/>
</dbReference>
<dbReference type="SUPFAM" id="SSF88723">
    <property type="entry name" value="PIN domain-like"/>
    <property type="match status" value="1"/>
</dbReference>
<keyword evidence="3" id="KW-0378">Hydrolase</keyword>
<dbReference type="InterPro" id="IPR002716">
    <property type="entry name" value="PIN_dom"/>
</dbReference>
<proteinExistence type="predicted"/>
<reference evidence="6 7" key="2">
    <citation type="submission" date="2019-05" db="EMBL/GenBank/DDBJ databases">
        <title>Glycomyces buryatensis sp. nov.</title>
        <authorList>
            <person name="Nikitina E."/>
        </authorList>
    </citation>
    <scope>NUCLEOTIDE SEQUENCE [LARGE SCALE GENOMIC DNA]</scope>
    <source>
        <strain evidence="6 7">18</strain>
    </source>
</reference>
<dbReference type="InterPro" id="IPR052919">
    <property type="entry name" value="TA_system_RNase"/>
</dbReference>
<organism evidence="6 7">
    <name type="scientific">Glycomyces buryatensis</name>
    <dbReference type="NCBI Taxonomy" id="2570927"/>
    <lineage>
        <taxon>Bacteria</taxon>
        <taxon>Bacillati</taxon>
        <taxon>Actinomycetota</taxon>
        <taxon>Actinomycetes</taxon>
        <taxon>Glycomycetales</taxon>
        <taxon>Glycomycetaceae</taxon>
        <taxon>Glycomyces</taxon>
    </lineage>
</organism>
<accession>A0A4S8QJ94</accession>
<dbReference type="Pfam" id="PF01850">
    <property type="entry name" value="PIN"/>
    <property type="match status" value="1"/>
</dbReference>
<dbReference type="GO" id="GO:0004518">
    <property type="term" value="F:nuclease activity"/>
    <property type="evidence" value="ECO:0007669"/>
    <property type="project" value="UniProtKB-KW"/>
</dbReference>
<reference evidence="7" key="1">
    <citation type="submission" date="2019-04" db="EMBL/GenBank/DDBJ databases">
        <title>Nocardioides xinjiangensis sp. nov.</title>
        <authorList>
            <person name="Liu S."/>
        </authorList>
    </citation>
    <scope>NUCLEOTIDE SEQUENCE [LARGE SCALE GENOMIC DNA]</scope>
    <source>
        <strain evidence="7">18</strain>
    </source>
</reference>
<dbReference type="Gene3D" id="3.40.50.1010">
    <property type="entry name" value="5'-nuclease"/>
    <property type="match status" value="1"/>
</dbReference>
<dbReference type="Proteomes" id="UP000308760">
    <property type="component" value="Unassembled WGS sequence"/>
</dbReference>
<comment type="caution">
    <text evidence="6">The sequence shown here is derived from an EMBL/GenBank/DDBJ whole genome shotgun (WGS) entry which is preliminary data.</text>
</comment>
<dbReference type="RefSeq" id="WP_136532723.1">
    <property type="nucleotide sequence ID" value="NZ_STGY01000004.1"/>
</dbReference>
<evidence type="ECO:0000256" key="4">
    <source>
        <dbReference type="ARBA" id="ARBA00022842"/>
    </source>
</evidence>
<dbReference type="EMBL" id="STGY01000004">
    <property type="protein sequence ID" value="THV43332.1"/>
    <property type="molecule type" value="Genomic_DNA"/>
</dbReference>
<evidence type="ECO:0000313" key="6">
    <source>
        <dbReference type="EMBL" id="THV43332.1"/>
    </source>
</evidence>
<evidence type="ECO:0000313" key="7">
    <source>
        <dbReference type="Proteomes" id="UP000308760"/>
    </source>
</evidence>
<protein>
    <submittedName>
        <fullName evidence="6">Type II toxin-antitoxin system VapC family toxin</fullName>
    </submittedName>
</protein>
<keyword evidence="4" id="KW-0460">Magnesium</keyword>
<dbReference type="InterPro" id="IPR029060">
    <property type="entry name" value="PIN-like_dom_sf"/>
</dbReference>
<keyword evidence="2" id="KW-0479">Metal-binding</keyword>
<evidence type="ECO:0000256" key="2">
    <source>
        <dbReference type="ARBA" id="ARBA00022723"/>
    </source>
</evidence>
<evidence type="ECO:0000259" key="5">
    <source>
        <dbReference type="Pfam" id="PF01850"/>
    </source>
</evidence>
<dbReference type="CDD" id="cd09872">
    <property type="entry name" value="PIN_Sll0205-like"/>
    <property type="match status" value="1"/>
</dbReference>
<evidence type="ECO:0000256" key="1">
    <source>
        <dbReference type="ARBA" id="ARBA00022722"/>
    </source>
</evidence>
<feature type="domain" description="PIN" evidence="5">
    <location>
        <begin position="3"/>
        <end position="112"/>
    </location>
</feature>
<gene>
    <name evidence="6" type="ORF">FAB82_01235</name>
</gene>
<dbReference type="AlphaFoldDB" id="A0A4S8QJ94"/>
<dbReference type="OrthoDB" id="9798990at2"/>
<dbReference type="PANTHER" id="PTHR36173:SF2">
    <property type="entry name" value="RIBONUCLEASE VAPC16"/>
    <property type="match status" value="1"/>
</dbReference>
<dbReference type="PANTHER" id="PTHR36173">
    <property type="entry name" value="RIBONUCLEASE VAPC16-RELATED"/>
    <property type="match status" value="1"/>
</dbReference>
<name>A0A4S8QJ94_9ACTN</name>
<dbReference type="GO" id="GO:0016787">
    <property type="term" value="F:hydrolase activity"/>
    <property type="evidence" value="ECO:0007669"/>
    <property type="project" value="UniProtKB-KW"/>
</dbReference>